<evidence type="ECO:0000313" key="3">
    <source>
        <dbReference type="Proteomes" id="UP000055136"/>
    </source>
</evidence>
<dbReference type="STRING" id="1748243.Tel_11490"/>
<dbReference type="KEGG" id="tee:Tel_11490"/>
<keyword evidence="3" id="KW-1185">Reference proteome</keyword>
<protein>
    <recommendedName>
        <fullName evidence="4">Conjugal transfer protein TrbC</fullName>
    </recommendedName>
</protein>
<dbReference type="AlphaFoldDB" id="A0A0S2TF39"/>
<keyword evidence="1" id="KW-0732">Signal</keyword>
<dbReference type="Proteomes" id="UP000055136">
    <property type="component" value="Chromosome"/>
</dbReference>
<dbReference type="InterPro" id="IPR019106">
    <property type="entry name" value="T4SS_TrbC"/>
</dbReference>
<evidence type="ECO:0008006" key="4">
    <source>
        <dbReference type="Google" id="ProtNLM"/>
    </source>
</evidence>
<proteinExistence type="predicted"/>
<reference evidence="2" key="1">
    <citation type="submission" date="2015-10" db="EMBL/GenBank/DDBJ databases">
        <title>Description of Candidatus Tenderia electrophaga gen. nov, sp. nov., an Uncultivated Electroautotroph from a Biocathode Enrichment.</title>
        <authorList>
            <person name="Eddie B.J."/>
            <person name="Malanoski A.P."/>
            <person name="Wang Z."/>
            <person name="Hall R.J."/>
            <person name="Oh S.D."/>
            <person name="Heiner C."/>
            <person name="Lin B."/>
            <person name="Strycharz-Glaven S.M."/>
        </authorList>
    </citation>
    <scope>NUCLEOTIDE SEQUENCE [LARGE SCALE GENOMIC DNA]</scope>
    <source>
        <strain evidence="2">NRL1</strain>
    </source>
</reference>
<dbReference type="Pfam" id="PF09673">
    <property type="entry name" value="TrbC_Ftype"/>
    <property type="match status" value="1"/>
</dbReference>
<name>A0A0S2TF39_9GAMM</name>
<evidence type="ECO:0000313" key="2">
    <source>
        <dbReference type="EMBL" id="ALP53709.1"/>
    </source>
</evidence>
<feature type="signal peptide" evidence="1">
    <location>
        <begin position="1"/>
        <end position="18"/>
    </location>
</feature>
<evidence type="ECO:0000256" key="1">
    <source>
        <dbReference type="SAM" id="SignalP"/>
    </source>
</evidence>
<gene>
    <name evidence="2" type="ORF">Tel_11490</name>
</gene>
<dbReference type="InterPro" id="IPR014113">
    <property type="entry name" value="T4SS_TrbC_subgr"/>
</dbReference>
<feature type="chain" id="PRO_5006604980" description="Conjugal transfer protein TrbC" evidence="1">
    <location>
        <begin position="19"/>
        <end position="260"/>
    </location>
</feature>
<dbReference type="EMBL" id="CP013099">
    <property type="protein sequence ID" value="ALP53709.1"/>
    <property type="molecule type" value="Genomic_DNA"/>
</dbReference>
<organism evidence="2 3">
    <name type="scientific">Candidatus Tenderia electrophaga</name>
    <dbReference type="NCBI Taxonomy" id="1748243"/>
    <lineage>
        <taxon>Bacteria</taxon>
        <taxon>Pseudomonadati</taxon>
        <taxon>Pseudomonadota</taxon>
        <taxon>Gammaproteobacteria</taxon>
        <taxon>Candidatus Tenderiales</taxon>
        <taxon>Candidatus Tenderiaceae</taxon>
        <taxon>Candidatus Tenderia</taxon>
    </lineage>
</organism>
<sequence>MLRLLALPLLAFVQFAHAAPDSTAAMNDADRMRETMHNRTSDVLKQADALSTSPEFINELEKESSRIIERSDALPKTAFPVLPEPDPAQLSRARAEIGKLLDQAEQHDVPIDTNNDSGPQFYVFVSFSMPDITLRRLMNQARHIGAPLVLRGLVENDMNKTRIKVGKLLDADKKGNTSIDGGLSIDPTLYERFGVSVVPAFVLTDAPVQACRQDGCPTPDFVRLAGDVTLEYALESIAREVPAMRDDAQGLLANMKGEIP</sequence>
<dbReference type="NCBIfam" id="TIGR02742">
    <property type="entry name" value="TrbC_Ftype"/>
    <property type="match status" value="1"/>
</dbReference>
<accession>A0A0S2TF39</accession>